<dbReference type="GO" id="GO:0071555">
    <property type="term" value="P:cell wall organization"/>
    <property type="evidence" value="ECO:0007669"/>
    <property type="project" value="UniProtKB-KW"/>
</dbReference>
<dbReference type="Proteomes" id="UP000463470">
    <property type="component" value="Unassembled WGS sequence"/>
</dbReference>
<dbReference type="InterPro" id="IPR003170">
    <property type="entry name" value="MurB"/>
</dbReference>
<comment type="cofactor">
    <cofactor evidence="1 16">
        <name>FAD</name>
        <dbReference type="ChEBI" id="CHEBI:57692"/>
    </cofactor>
</comment>
<dbReference type="EMBL" id="WXEY01000003">
    <property type="protein sequence ID" value="MZP28965.1"/>
    <property type="molecule type" value="Genomic_DNA"/>
</dbReference>
<keyword evidence="13 16" id="KW-0131">Cell cycle</keyword>
<keyword evidence="7 16" id="KW-0285">Flavoprotein</keyword>
<comment type="catalytic activity">
    <reaction evidence="15 16">
        <text>UDP-N-acetyl-alpha-D-muramate + NADP(+) = UDP-N-acetyl-3-O-(1-carboxyvinyl)-alpha-D-glucosamine + NADPH + H(+)</text>
        <dbReference type="Rhea" id="RHEA:12248"/>
        <dbReference type="ChEBI" id="CHEBI:15378"/>
        <dbReference type="ChEBI" id="CHEBI:57783"/>
        <dbReference type="ChEBI" id="CHEBI:58349"/>
        <dbReference type="ChEBI" id="CHEBI:68483"/>
        <dbReference type="ChEBI" id="CHEBI:70757"/>
        <dbReference type="EC" id="1.3.1.98"/>
    </reaction>
</comment>
<evidence type="ECO:0000256" key="5">
    <source>
        <dbReference type="ARBA" id="ARBA00022490"/>
    </source>
</evidence>
<keyword evidence="9 16" id="KW-0521">NADP</keyword>
<feature type="active site" description="Proton donor" evidence="16">
    <location>
        <position position="220"/>
    </location>
</feature>
<dbReference type="NCBIfam" id="NF010480">
    <property type="entry name" value="PRK13905.1"/>
    <property type="match status" value="1"/>
</dbReference>
<feature type="active site" evidence="16">
    <location>
        <position position="170"/>
    </location>
</feature>
<dbReference type="Pfam" id="PF02873">
    <property type="entry name" value="MurB_C"/>
    <property type="match status" value="1"/>
</dbReference>
<evidence type="ECO:0000256" key="8">
    <source>
        <dbReference type="ARBA" id="ARBA00022827"/>
    </source>
</evidence>
<dbReference type="PROSITE" id="PS51387">
    <property type="entry name" value="FAD_PCMH"/>
    <property type="match status" value="1"/>
</dbReference>
<dbReference type="GO" id="GO:0005829">
    <property type="term" value="C:cytosol"/>
    <property type="evidence" value="ECO:0007669"/>
    <property type="project" value="TreeGrafter"/>
</dbReference>
<dbReference type="GO" id="GO:0009252">
    <property type="term" value="P:peptidoglycan biosynthetic process"/>
    <property type="evidence" value="ECO:0007669"/>
    <property type="project" value="UniProtKB-UniRule"/>
</dbReference>
<organism evidence="18 19">
    <name type="scientific">Heliomicrobium undosum</name>
    <dbReference type="NCBI Taxonomy" id="121734"/>
    <lineage>
        <taxon>Bacteria</taxon>
        <taxon>Bacillati</taxon>
        <taxon>Bacillota</taxon>
        <taxon>Clostridia</taxon>
        <taxon>Eubacteriales</taxon>
        <taxon>Heliobacteriaceae</taxon>
        <taxon>Heliomicrobium</taxon>
    </lineage>
</organism>
<comment type="pathway">
    <text evidence="4 16">Cell wall biogenesis; peptidoglycan biosynthesis.</text>
</comment>
<comment type="similarity">
    <text evidence="16">Belongs to the MurB family.</text>
</comment>
<feature type="active site" evidence="16">
    <location>
        <position position="291"/>
    </location>
</feature>
<evidence type="ECO:0000313" key="19">
    <source>
        <dbReference type="Proteomes" id="UP000463470"/>
    </source>
</evidence>
<dbReference type="Gene3D" id="3.90.78.10">
    <property type="entry name" value="UDP-N-acetylenolpyruvoylglucosamine reductase, C-terminal domain"/>
    <property type="match status" value="1"/>
</dbReference>
<feature type="domain" description="FAD-binding PCMH-type" evidence="17">
    <location>
        <begin position="25"/>
        <end position="191"/>
    </location>
</feature>
<comment type="caution">
    <text evidence="18">The sequence shown here is derived from an EMBL/GenBank/DDBJ whole genome shotgun (WGS) entry which is preliminary data.</text>
</comment>
<keyword evidence="14 16" id="KW-0961">Cell wall biogenesis/degradation</keyword>
<evidence type="ECO:0000256" key="6">
    <source>
        <dbReference type="ARBA" id="ARBA00022618"/>
    </source>
</evidence>
<evidence type="ECO:0000256" key="13">
    <source>
        <dbReference type="ARBA" id="ARBA00023306"/>
    </source>
</evidence>
<proteinExistence type="inferred from homology"/>
<name>A0A845L1V3_9FIRM</name>
<evidence type="ECO:0000256" key="15">
    <source>
        <dbReference type="ARBA" id="ARBA00048914"/>
    </source>
</evidence>
<dbReference type="SUPFAM" id="SSF56194">
    <property type="entry name" value="Uridine diphospho-N-Acetylenolpyruvylglucosamine reductase, MurB, C-terminal domain"/>
    <property type="match status" value="1"/>
</dbReference>
<dbReference type="GO" id="GO:0071949">
    <property type="term" value="F:FAD binding"/>
    <property type="evidence" value="ECO:0007669"/>
    <property type="project" value="InterPro"/>
</dbReference>
<dbReference type="InterPro" id="IPR036318">
    <property type="entry name" value="FAD-bd_PCMH-like_sf"/>
</dbReference>
<gene>
    <name evidence="16 18" type="primary">murB</name>
    <name evidence="18" type="ORF">GTO91_04475</name>
</gene>
<dbReference type="InterPro" id="IPR016166">
    <property type="entry name" value="FAD-bd_PCMH"/>
</dbReference>
<dbReference type="HAMAP" id="MF_00037">
    <property type="entry name" value="MurB"/>
    <property type="match status" value="1"/>
</dbReference>
<keyword evidence="19" id="KW-1185">Reference proteome</keyword>
<sequence length="314" mass="33881">MTQITRDFRGQWMQKEPMSRHTTWKIGGPADLFAMPADEADLAGLIRGCREREIPWMVVGSGSNLLVADNGIRGVVIHLGRAFSDRRLDDCRLTAGGGCALSGLARLAVKAGLQGLEFACGIPASLGGAVAMNAGAHGGSMENIVRWADVIDDEGRIRRYQGEEMDFAYRHSRLQGEKAIVVRVGMELRWGDQEALERWMEEKLTLRRKSQPLDFPNAGSVFLNPPGSLSAGRLIDEAGMKGFAIGGAQVSERHANFIVNRGGATAADVLALIDTVRARVLATCGIELKSEVRVIGDSGGQVDGWGTEDSHQRG</sequence>
<dbReference type="Gene3D" id="3.30.43.10">
    <property type="entry name" value="Uridine Diphospho-n-acetylenolpyruvylglucosamine Reductase, domain 2"/>
    <property type="match status" value="1"/>
</dbReference>
<dbReference type="InterPro" id="IPR006094">
    <property type="entry name" value="Oxid_FAD_bind_N"/>
</dbReference>
<protein>
    <recommendedName>
        <fullName evidence="16">UDP-N-acetylenolpyruvoylglucosamine reductase</fullName>
        <ecNumber evidence="16">1.3.1.98</ecNumber>
    </recommendedName>
    <alternativeName>
        <fullName evidence="16">UDP-N-acetylmuramate dehydrogenase</fullName>
    </alternativeName>
</protein>
<keyword evidence="6 16" id="KW-0132">Cell division</keyword>
<keyword evidence="8 16" id="KW-0274">FAD</keyword>
<dbReference type="AlphaFoldDB" id="A0A845L1V3"/>
<dbReference type="SUPFAM" id="SSF56176">
    <property type="entry name" value="FAD-binding/transporter-associated domain-like"/>
    <property type="match status" value="1"/>
</dbReference>
<dbReference type="Gene3D" id="3.30.465.10">
    <property type="match status" value="1"/>
</dbReference>
<evidence type="ECO:0000256" key="10">
    <source>
        <dbReference type="ARBA" id="ARBA00022960"/>
    </source>
</evidence>
<evidence type="ECO:0000256" key="7">
    <source>
        <dbReference type="ARBA" id="ARBA00022630"/>
    </source>
</evidence>
<evidence type="ECO:0000256" key="14">
    <source>
        <dbReference type="ARBA" id="ARBA00023316"/>
    </source>
</evidence>
<keyword evidence="5 16" id="KW-0963">Cytoplasm</keyword>
<evidence type="ECO:0000256" key="4">
    <source>
        <dbReference type="ARBA" id="ARBA00004752"/>
    </source>
</evidence>
<accession>A0A845L1V3</accession>
<comment type="subcellular location">
    <subcellularLocation>
        <location evidence="3 16">Cytoplasm</location>
    </subcellularLocation>
</comment>
<evidence type="ECO:0000256" key="9">
    <source>
        <dbReference type="ARBA" id="ARBA00022857"/>
    </source>
</evidence>
<dbReference type="GO" id="GO:0008762">
    <property type="term" value="F:UDP-N-acetylmuramate dehydrogenase activity"/>
    <property type="evidence" value="ECO:0007669"/>
    <property type="project" value="UniProtKB-UniRule"/>
</dbReference>
<evidence type="ECO:0000256" key="3">
    <source>
        <dbReference type="ARBA" id="ARBA00004496"/>
    </source>
</evidence>
<dbReference type="GO" id="GO:0051301">
    <property type="term" value="P:cell division"/>
    <property type="evidence" value="ECO:0007669"/>
    <property type="project" value="UniProtKB-KW"/>
</dbReference>
<dbReference type="PANTHER" id="PTHR21071:SF4">
    <property type="entry name" value="UDP-N-ACETYLENOLPYRUVOYLGLUCOSAMINE REDUCTASE"/>
    <property type="match status" value="1"/>
</dbReference>
<evidence type="ECO:0000256" key="16">
    <source>
        <dbReference type="HAMAP-Rule" id="MF_00037"/>
    </source>
</evidence>
<evidence type="ECO:0000259" key="17">
    <source>
        <dbReference type="PROSITE" id="PS51387"/>
    </source>
</evidence>
<dbReference type="InterPro" id="IPR016169">
    <property type="entry name" value="FAD-bd_PCMH_sub2"/>
</dbReference>
<evidence type="ECO:0000256" key="1">
    <source>
        <dbReference type="ARBA" id="ARBA00001974"/>
    </source>
</evidence>
<dbReference type="InterPro" id="IPR036635">
    <property type="entry name" value="MurB_C_sf"/>
</dbReference>
<dbReference type="PANTHER" id="PTHR21071">
    <property type="entry name" value="UDP-N-ACETYLENOLPYRUVOYLGLUCOSAMINE REDUCTASE"/>
    <property type="match status" value="1"/>
</dbReference>
<comment type="function">
    <text evidence="2 16">Cell wall formation.</text>
</comment>
<dbReference type="UniPathway" id="UPA00219"/>
<dbReference type="InterPro" id="IPR016167">
    <property type="entry name" value="FAD-bd_PCMH_sub1"/>
</dbReference>
<evidence type="ECO:0000256" key="12">
    <source>
        <dbReference type="ARBA" id="ARBA00023002"/>
    </source>
</evidence>
<dbReference type="InterPro" id="IPR011601">
    <property type="entry name" value="MurB_C"/>
</dbReference>
<dbReference type="NCBIfam" id="TIGR00179">
    <property type="entry name" value="murB"/>
    <property type="match status" value="1"/>
</dbReference>
<evidence type="ECO:0000313" key="18">
    <source>
        <dbReference type="EMBL" id="MZP28965.1"/>
    </source>
</evidence>
<evidence type="ECO:0000256" key="2">
    <source>
        <dbReference type="ARBA" id="ARBA00003921"/>
    </source>
</evidence>
<dbReference type="EC" id="1.3.1.98" evidence="16"/>
<keyword evidence="10 16" id="KW-0133">Cell shape</keyword>
<dbReference type="Pfam" id="PF01565">
    <property type="entry name" value="FAD_binding_4"/>
    <property type="match status" value="1"/>
</dbReference>
<keyword evidence="12 16" id="KW-0560">Oxidoreductase</keyword>
<evidence type="ECO:0000256" key="11">
    <source>
        <dbReference type="ARBA" id="ARBA00022984"/>
    </source>
</evidence>
<keyword evidence="11 16" id="KW-0573">Peptidoglycan synthesis</keyword>
<dbReference type="GO" id="GO:0008360">
    <property type="term" value="P:regulation of cell shape"/>
    <property type="evidence" value="ECO:0007669"/>
    <property type="project" value="UniProtKB-KW"/>
</dbReference>
<reference evidence="18 19" key="1">
    <citation type="submission" date="2020-01" db="EMBL/GenBank/DDBJ databases">
        <title>Whole-genome sequence of Heliobacterium undosum DSM 13378.</title>
        <authorList>
            <person name="Kyndt J.A."/>
            <person name="Meyer T.E."/>
        </authorList>
    </citation>
    <scope>NUCLEOTIDE SEQUENCE [LARGE SCALE GENOMIC DNA]</scope>
    <source>
        <strain evidence="18 19">DSM 13378</strain>
    </source>
</reference>
<dbReference type="OrthoDB" id="9804753at2"/>